<dbReference type="Pfam" id="PF02699">
    <property type="entry name" value="YajC"/>
    <property type="match status" value="1"/>
</dbReference>
<evidence type="ECO:0000256" key="7">
    <source>
        <dbReference type="ARBA" id="ARBA00022989"/>
    </source>
</evidence>
<keyword evidence="7 10" id="KW-1133">Transmembrane helix</keyword>
<comment type="subcellular location">
    <subcellularLocation>
        <location evidence="1">Cell membrane</location>
        <topology evidence="1">Single-pass membrane protein</topology>
    </subcellularLocation>
</comment>
<gene>
    <name evidence="11" type="ORF">SAMN04488525_104135</name>
</gene>
<comment type="similarity">
    <text evidence="2">Belongs to the YajC family.</text>
</comment>
<protein>
    <submittedName>
        <fullName evidence="11">Preprotein translocase subunit YajC</fullName>
    </submittedName>
</protein>
<dbReference type="PANTHER" id="PTHR33909">
    <property type="entry name" value="SEC TRANSLOCON ACCESSORY COMPLEX SUBUNIT YAJC"/>
    <property type="match status" value="1"/>
</dbReference>
<reference evidence="11 12" key="1">
    <citation type="submission" date="2016-10" db="EMBL/GenBank/DDBJ databases">
        <authorList>
            <person name="Varghese N."/>
            <person name="Submissions S."/>
        </authorList>
    </citation>
    <scope>NUCLEOTIDE SEQUENCE [LARGE SCALE GENOMIC DNA]</scope>
    <source>
        <strain evidence="11 12">DSM 14526</strain>
    </source>
</reference>
<evidence type="ECO:0000256" key="1">
    <source>
        <dbReference type="ARBA" id="ARBA00004162"/>
    </source>
</evidence>
<evidence type="ECO:0000256" key="5">
    <source>
        <dbReference type="ARBA" id="ARBA00022692"/>
    </source>
</evidence>
<evidence type="ECO:0000256" key="2">
    <source>
        <dbReference type="ARBA" id="ARBA00006742"/>
    </source>
</evidence>
<dbReference type="InterPro" id="IPR003849">
    <property type="entry name" value="Preprotein_translocase_YajC"/>
</dbReference>
<evidence type="ECO:0000256" key="10">
    <source>
        <dbReference type="SAM" id="Phobius"/>
    </source>
</evidence>
<dbReference type="Proteomes" id="UP000199042">
    <property type="component" value="Unassembled WGS sequence"/>
</dbReference>
<name>A0AB38A215_9LACT</name>
<keyword evidence="8" id="KW-0811">Translocation</keyword>
<dbReference type="GO" id="GO:0015031">
    <property type="term" value="P:protein transport"/>
    <property type="evidence" value="ECO:0007669"/>
    <property type="project" value="UniProtKB-KW"/>
</dbReference>
<dbReference type="EMBL" id="FNQH01000004">
    <property type="protein sequence ID" value="SEA66810.1"/>
    <property type="molecule type" value="Genomic_DNA"/>
</dbReference>
<evidence type="ECO:0000256" key="9">
    <source>
        <dbReference type="ARBA" id="ARBA00023136"/>
    </source>
</evidence>
<feature type="transmembrane region" description="Helical" evidence="10">
    <location>
        <begin position="6"/>
        <end position="25"/>
    </location>
</feature>
<keyword evidence="5 10" id="KW-0812">Transmembrane</keyword>
<sequence>MWEIILGSSIVMIAFIILVLIVYYLTSFRGVKKQKEHFSQLHTALAKGQKVSFANGIYGVVSSVGTDTVDIQVKSGAIMTISRYAISEIMK</sequence>
<evidence type="ECO:0000256" key="3">
    <source>
        <dbReference type="ARBA" id="ARBA00022448"/>
    </source>
</evidence>
<comment type="caution">
    <text evidence="11">The sequence shown here is derived from an EMBL/GenBank/DDBJ whole genome shotgun (WGS) entry which is preliminary data.</text>
</comment>
<keyword evidence="3" id="KW-0813">Transport</keyword>
<keyword evidence="6" id="KW-0653">Protein transport</keyword>
<accession>A0AB38A215</accession>
<dbReference type="GO" id="GO:0005886">
    <property type="term" value="C:plasma membrane"/>
    <property type="evidence" value="ECO:0007669"/>
    <property type="project" value="UniProtKB-SubCell"/>
</dbReference>
<keyword evidence="4" id="KW-1003">Cell membrane</keyword>
<proteinExistence type="inferred from homology"/>
<dbReference type="NCBIfam" id="TIGR00739">
    <property type="entry name" value="yajC"/>
    <property type="match status" value="1"/>
</dbReference>
<dbReference type="RefSeq" id="WP_176974237.1">
    <property type="nucleotide sequence ID" value="NZ_FJNA01000002.1"/>
</dbReference>
<evidence type="ECO:0000256" key="4">
    <source>
        <dbReference type="ARBA" id="ARBA00022475"/>
    </source>
</evidence>
<evidence type="ECO:0000256" key="6">
    <source>
        <dbReference type="ARBA" id="ARBA00022927"/>
    </source>
</evidence>
<dbReference type="SMART" id="SM01323">
    <property type="entry name" value="YajC"/>
    <property type="match status" value="1"/>
</dbReference>
<dbReference type="AlphaFoldDB" id="A0AB38A215"/>
<organism evidence="11 12">
    <name type="scientific">Trichococcus collinsii</name>
    <dbReference type="NCBI Taxonomy" id="157076"/>
    <lineage>
        <taxon>Bacteria</taxon>
        <taxon>Bacillati</taxon>
        <taxon>Bacillota</taxon>
        <taxon>Bacilli</taxon>
        <taxon>Lactobacillales</taxon>
        <taxon>Carnobacteriaceae</taxon>
        <taxon>Trichococcus</taxon>
    </lineage>
</organism>
<keyword evidence="12" id="KW-1185">Reference proteome</keyword>
<evidence type="ECO:0000256" key="8">
    <source>
        <dbReference type="ARBA" id="ARBA00023010"/>
    </source>
</evidence>
<keyword evidence="9 10" id="KW-0472">Membrane</keyword>
<evidence type="ECO:0000313" key="11">
    <source>
        <dbReference type="EMBL" id="SEA66810.1"/>
    </source>
</evidence>
<dbReference type="PANTHER" id="PTHR33909:SF1">
    <property type="entry name" value="SEC TRANSLOCON ACCESSORY COMPLEX SUBUNIT YAJC"/>
    <property type="match status" value="1"/>
</dbReference>
<evidence type="ECO:0000313" key="12">
    <source>
        <dbReference type="Proteomes" id="UP000199042"/>
    </source>
</evidence>